<accession>A0A6A6NLT5</accession>
<proteinExistence type="predicted"/>
<dbReference type="Proteomes" id="UP000799766">
    <property type="component" value="Unassembled WGS sequence"/>
</dbReference>
<keyword evidence="2" id="KW-1185">Reference proteome</keyword>
<evidence type="ECO:0000313" key="2">
    <source>
        <dbReference type="Proteomes" id="UP000799766"/>
    </source>
</evidence>
<sequence>MAPTSVPLDLRSQSPLIRTDWLSSALSNKAFIHSMFCAAAMHMYVLGKASAIDIMHHRAEAVAALSLLLADSNTSLADSNIAAVFSLLCVEESLSSAPYYSPLHAAWEKSTDQRAIHYNGLNRMIALRGGLGSLKTNKCLQSFILWHRTVHAIALCQRADIDLDWVTEQALSPSAHLSHHPGQHNYMAEMCRVIGIEHELLNLVVQLESYAYTVSRWYSKTPSDMCPWALQNAACILECRLLDYLSTISSIAGDSPPRLSPGTPPLQYQRPPSPSSRARIHMLAHTALTTALLTFTICISEPLSRPFYSFHISLISRLRDALQSLSVADFAAAPDVYFWILAVGAFASRGSREDRWFKSTVDGVYDGVRAGHGKIGERGGVEWIVDRAKRCLWVEFVLDMWVKKLVESQSSLR</sequence>
<dbReference type="AlphaFoldDB" id="A0A6A6NLT5"/>
<dbReference type="OrthoDB" id="4159781at2759"/>
<dbReference type="EMBL" id="MU001705">
    <property type="protein sequence ID" value="KAF2452701.1"/>
    <property type="molecule type" value="Genomic_DNA"/>
</dbReference>
<evidence type="ECO:0000313" key="1">
    <source>
        <dbReference type="EMBL" id="KAF2452701.1"/>
    </source>
</evidence>
<name>A0A6A6NLT5_9PEZI</name>
<reference evidence="1" key="1">
    <citation type="journal article" date="2020" name="Stud. Mycol.">
        <title>101 Dothideomycetes genomes: a test case for predicting lifestyles and emergence of pathogens.</title>
        <authorList>
            <person name="Haridas S."/>
            <person name="Albert R."/>
            <person name="Binder M."/>
            <person name="Bloem J."/>
            <person name="Labutti K."/>
            <person name="Salamov A."/>
            <person name="Andreopoulos B."/>
            <person name="Baker S."/>
            <person name="Barry K."/>
            <person name="Bills G."/>
            <person name="Bluhm B."/>
            <person name="Cannon C."/>
            <person name="Castanera R."/>
            <person name="Culley D."/>
            <person name="Daum C."/>
            <person name="Ezra D."/>
            <person name="Gonzalez J."/>
            <person name="Henrissat B."/>
            <person name="Kuo A."/>
            <person name="Liang C."/>
            <person name="Lipzen A."/>
            <person name="Lutzoni F."/>
            <person name="Magnuson J."/>
            <person name="Mondo S."/>
            <person name="Nolan M."/>
            <person name="Ohm R."/>
            <person name="Pangilinan J."/>
            <person name="Park H.-J."/>
            <person name="Ramirez L."/>
            <person name="Alfaro M."/>
            <person name="Sun H."/>
            <person name="Tritt A."/>
            <person name="Yoshinaga Y."/>
            <person name="Zwiers L.-H."/>
            <person name="Turgeon B."/>
            <person name="Goodwin S."/>
            <person name="Spatafora J."/>
            <person name="Crous P."/>
            <person name="Grigoriev I."/>
        </authorList>
    </citation>
    <scope>NUCLEOTIDE SEQUENCE</scope>
    <source>
        <strain evidence="1">ATCC 16933</strain>
    </source>
</reference>
<gene>
    <name evidence="1" type="ORF">BDY21DRAFT_155158</name>
</gene>
<dbReference type="PANTHER" id="PTHR37540">
    <property type="entry name" value="TRANSCRIPTION FACTOR (ACR-2), PUTATIVE-RELATED-RELATED"/>
    <property type="match status" value="1"/>
</dbReference>
<protein>
    <recommendedName>
        <fullName evidence="3">Fungal-specific transcription factor domain-containing protein</fullName>
    </recommendedName>
</protein>
<dbReference type="PANTHER" id="PTHR37540:SF5">
    <property type="entry name" value="TRANSCRIPTION FACTOR DOMAIN-CONTAINING PROTEIN"/>
    <property type="match status" value="1"/>
</dbReference>
<organism evidence="1 2">
    <name type="scientific">Lineolata rhizophorae</name>
    <dbReference type="NCBI Taxonomy" id="578093"/>
    <lineage>
        <taxon>Eukaryota</taxon>
        <taxon>Fungi</taxon>
        <taxon>Dikarya</taxon>
        <taxon>Ascomycota</taxon>
        <taxon>Pezizomycotina</taxon>
        <taxon>Dothideomycetes</taxon>
        <taxon>Dothideomycetes incertae sedis</taxon>
        <taxon>Lineolatales</taxon>
        <taxon>Lineolataceae</taxon>
        <taxon>Lineolata</taxon>
    </lineage>
</organism>
<evidence type="ECO:0008006" key="3">
    <source>
        <dbReference type="Google" id="ProtNLM"/>
    </source>
</evidence>